<evidence type="ECO:0000259" key="7">
    <source>
        <dbReference type="Pfam" id="PF00005"/>
    </source>
</evidence>
<reference evidence="8" key="1">
    <citation type="submission" date="2022-11" db="EMBL/GenBank/DDBJ databases">
        <title>Centuries of genome instability and evolution in soft-shell clam transmissible cancer (bioRxiv).</title>
        <authorList>
            <person name="Hart S.F.M."/>
            <person name="Yonemitsu M.A."/>
            <person name="Giersch R.M."/>
            <person name="Beal B.F."/>
            <person name="Arriagada G."/>
            <person name="Davis B.W."/>
            <person name="Ostrander E.A."/>
            <person name="Goff S.P."/>
            <person name="Metzger M.J."/>
        </authorList>
    </citation>
    <scope>NUCLEOTIDE SEQUENCE</scope>
    <source>
        <strain evidence="8">MELC-2E11</strain>
        <tissue evidence="8">Siphon/mantle</tissue>
    </source>
</reference>
<dbReference type="EMBL" id="CP111015">
    <property type="protein sequence ID" value="WAR01370.1"/>
    <property type="molecule type" value="Genomic_DNA"/>
</dbReference>
<evidence type="ECO:0000256" key="2">
    <source>
        <dbReference type="ARBA" id="ARBA00005814"/>
    </source>
</evidence>
<accession>A0ABY7DUI0</accession>
<evidence type="ECO:0000256" key="6">
    <source>
        <dbReference type="ARBA" id="ARBA00023136"/>
    </source>
</evidence>
<comment type="subcellular location">
    <subcellularLocation>
        <location evidence="1">Membrane</location>
        <topology evidence="1">Multi-pass membrane protein</topology>
    </subcellularLocation>
</comment>
<keyword evidence="6" id="KW-0472">Membrane</keyword>
<keyword evidence="9" id="KW-1185">Reference proteome</keyword>
<comment type="similarity">
    <text evidence="2">Belongs to the ABC transporter superfamily. ABCG family. Eye pigment precursor importer (TC 3.A.1.204) subfamily.</text>
</comment>
<evidence type="ECO:0000256" key="1">
    <source>
        <dbReference type="ARBA" id="ARBA00004141"/>
    </source>
</evidence>
<evidence type="ECO:0000256" key="5">
    <source>
        <dbReference type="ARBA" id="ARBA00022989"/>
    </source>
</evidence>
<evidence type="ECO:0000256" key="3">
    <source>
        <dbReference type="ARBA" id="ARBA00022448"/>
    </source>
</evidence>
<protein>
    <submittedName>
        <fullName evidence="8">AB14G-like protein</fullName>
    </submittedName>
</protein>
<dbReference type="InterPro" id="IPR027417">
    <property type="entry name" value="P-loop_NTPase"/>
</dbReference>
<dbReference type="PANTHER" id="PTHR48041:SF63">
    <property type="entry name" value="EARLY GENE AT 23, ISOFORM C"/>
    <property type="match status" value="1"/>
</dbReference>
<keyword evidence="4" id="KW-0812">Transmembrane</keyword>
<dbReference type="InterPro" id="IPR003439">
    <property type="entry name" value="ABC_transporter-like_ATP-bd"/>
</dbReference>
<gene>
    <name evidence="8" type="ORF">MAR_007928</name>
</gene>
<dbReference type="Pfam" id="PF00005">
    <property type="entry name" value="ABC_tran"/>
    <property type="match status" value="1"/>
</dbReference>
<dbReference type="PANTHER" id="PTHR48041">
    <property type="entry name" value="ABC TRANSPORTER G FAMILY MEMBER 28"/>
    <property type="match status" value="1"/>
</dbReference>
<name>A0ABY7DUI0_MYAAR</name>
<dbReference type="Gene3D" id="3.40.50.300">
    <property type="entry name" value="P-loop containing nucleotide triphosphate hydrolases"/>
    <property type="match status" value="1"/>
</dbReference>
<organism evidence="8 9">
    <name type="scientific">Mya arenaria</name>
    <name type="common">Soft-shell clam</name>
    <dbReference type="NCBI Taxonomy" id="6604"/>
    <lineage>
        <taxon>Eukaryota</taxon>
        <taxon>Metazoa</taxon>
        <taxon>Spiralia</taxon>
        <taxon>Lophotrochozoa</taxon>
        <taxon>Mollusca</taxon>
        <taxon>Bivalvia</taxon>
        <taxon>Autobranchia</taxon>
        <taxon>Heteroconchia</taxon>
        <taxon>Euheterodonta</taxon>
        <taxon>Imparidentia</taxon>
        <taxon>Neoheterodontei</taxon>
        <taxon>Myida</taxon>
        <taxon>Myoidea</taxon>
        <taxon>Myidae</taxon>
        <taxon>Mya</taxon>
    </lineage>
</organism>
<dbReference type="SUPFAM" id="SSF52540">
    <property type="entry name" value="P-loop containing nucleoside triphosphate hydrolases"/>
    <property type="match status" value="1"/>
</dbReference>
<keyword evidence="3" id="KW-0813">Transport</keyword>
<evidence type="ECO:0000256" key="4">
    <source>
        <dbReference type="ARBA" id="ARBA00022692"/>
    </source>
</evidence>
<dbReference type="InterPro" id="IPR050352">
    <property type="entry name" value="ABCG_transporters"/>
</dbReference>
<feature type="domain" description="ABC transporter" evidence="7">
    <location>
        <begin position="9"/>
        <end position="163"/>
    </location>
</feature>
<keyword evidence="5" id="KW-1133">Transmembrane helix</keyword>
<evidence type="ECO:0000313" key="8">
    <source>
        <dbReference type="EMBL" id="WAR01370.1"/>
    </source>
</evidence>
<proteinExistence type="inferred from homology"/>
<dbReference type="Proteomes" id="UP001164746">
    <property type="component" value="Chromosome 4"/>
</dbReference>
<sequence>MAGRSHPSAGKTTLLNGISGWQKLPSGEITLSGVQFGKQLRCRLGFVLQNDVFFSNLTLWETLYFTAMIRLPESVSKEDKLERLEDIIDALDIRKCRNTLNIDCIAISKIAGTSQTLMGVVVCFIIVIGDNFVRGLLGGEKKRASIASELLTDPDILLLDGTTKRVCIPLQQDSDCNNSSAFQPDLSLVRRSSTSITWAVAVLKLEKTRLDELVQMNKTAQLIQPCKGNVNAAFIDENGRNADVKVKAGDLCVSPTKREFAKIKQVFISTQYLTRFYTIIGNDGAIWIYEGPFFRLDT</sequence>
<evidence type="ECO:0000313" key="9">
    <source>
        <dbReference type="Proteomes" id="UP001164746"/>
    </source>
</evidence>